<dbReference type="SUPFAM" id="SSF111369">
    <property type="entry name" value="HlyD-like secretion proteins"/>
    <property type="match status" value="1"/>
</dbReference>
<evidence type="ECO:0000313" key="6">
    <source>
        <dbReference type="EMBL" id="GLQ89297.1"/>
    </source>
</evidence>
<dbReference type="PANTHER" id="PTHR32347">
    <property type="entry name" value="EFFLUX SYSTEM COMPONENT YKNX-RELATED"/>
    <property type="match status" value="1"/>
</dbReference>
<proteinExistence type="predicted"/>
<dbReference type="Gene3D" id="2.40.50.100">
    <property type="match status" value="1"/>
</dbReference>
<comment type="caution">
    <text evidence="6">The sequence shown here is derived from an EMBL/GenBank/DDBJ whole genome shotgun (WGS) entry which is preliminary data.</text>
</comment>
<comment type="subcellular location">
    <subcellularLocation>
        <location evidence="1">Cell envelope</location>
    </subcellularLocation>
</comment>
<dbReference type="Pfam" id="PF01590">
    <property type="entry name" value="GAF"/>
    <property type="match status" value="1"/>
</dbReference>
<dbReference type="InterPro" id="IPR003018">
    <property type="entry name" value="GAF"/>
</dbReference>
<evidence type="ECO:0000259" key="5">
    <source>
        <dbReference type="SMART" id="SM00065"/>
    </source>
</evidence>
<dbReference type="Gene3D" id="2.40.30.170">
    <property type="match status" value="1"/>
</dbReference>
<evidence type="ECO:0000256" key="2">
    <source>
        <dbReference type="ARBA" id="ARBA00023054"/>
    </source>
</evidence>
<dbReference type="PANTHER" id="PTHR32347:SF23">
    <property type="entry name" value="BLL5650 PROTEIN"/>
    <property type="match status" value="1"/>
</dbReference>
<accession>A0ABQ5XE88</accession>
<sequence length="599" mass="65943">MSALPAENLGPWERFVTARTSAAFCDAWLALLREKFPTITQAAILVESSDGRNFVPIAVWPEANTDMARMGDAVQRSLGERRIIVQPSKDPADHQHIAAPIAVHERITGAVVVETRLADVALPALLRELHWSSAWLTNLLGKREYDAAVEASTRSLGILEVIATGLRHARFQQALFDLCNELRRRFACTRVAIGLVREAKVSLAALSEAATFEKSSPLVQAYVAAMGEACDLAQPIESHESYRAHTALLQRTGASVALSLPISQQAQCLAVLTLERGDDQAFSEAERKWLETFVALFAPVVAQRRDAERNSLQRLRDEAGSFLQGLVGPRHLLWKVGTAFALIALAVLIFLPVPYRVSAKTVTEGEIQRVAAAPFEGFLAASYVRAGDIVSKGQLLAQLDDHDLQVERAKWASDRDQYDNKLREAMAQHDLTAIQVVSAQRDEAQAQLDLLDDKLARTKIRAPYDGVVVSGDLSQQIGTPLEAGKKLFEIAPLHNYRVILQIDERDISTVQTGQQGELVMNGLAGQPMPFTVAKIMPVATAQDGKNVYRVEAQLQRESSLLLPGMEGVGKVSVGRRKLGWVLLHSLFDWLRLSLWNWGL</sequence>
<keyword evidence="7" id="KW-1185">Reference proteome</keyword>
<evidence type="ECO:0000313" key="7">
    <source>
        <dbReference type="Proteomes" id="UP001156627"/>
    </source>
</evidence>
<dbReference type="Gene3D" id="3.30.450.40">
    <property type="match status" value="1"/>
</dbReference>
<feature type="transmembrane region" description="Helical" evidence="4">
    <location>
        <begin position="332"/>
        <end position="351"/>
    </location>
</feature>
<feature type="domain" description="GAF" evidence="5">
    <location>
        <begin position="170"/>
        <end position="311"/>
    </location>
</feature>
<dbReference type="RefSeq" id="WP_284332738.1">
    <property type="nucleotide sequence ID" value="NZ_BSOA01000034.1"/>
</dbReference>
<keyword evidence="4" id="KW-0812">Transmembrane</keyword>
<evidence type="ECO:0000256" key="4">
    <source>
        <dbReference type="SAM" id="Phobius"/>
    </source>
</evidence>
<evidence type="ECO:0000256" key="3">
    <source>
        <dbReference type="SAM" id="Coils"/>
    </source>
</evidence>
<evidence type="ECO:0000256" key="1">
    <source>
        <dbReference type="ARBA" id="ARBA00004196"/>
    </source>
</evidence>
<dbReference type="EMBL" id="BSOA01000034">
    <property type="protein sequence ID" value="GLQ89297.1"/>
    <property type="molecule type" value="Genomic_DNA"/>
</dbReference>
<dbReference type="InterPro" id="IPR050465">
    <property type="entry name" value="UPF0194_transport"/>
</dbReference>
<organism evidence="6 7">
    <name type="scientific">Dyella flagellata</name>
    <dbReference type="NCBI Taxonomy" id="1867833"/>
    <lineage>
        <taxon>Bacteria</taxon>
        <taxon>Pseudomonadati</taxon>
        <taxon>Pseudomonadota</taxon>
        <taxon>Gammaproteobacteria</taxon>
        <taxon>Lysobacterales</taxon>
        <taxon>Rhodanobacteraceae</taxon>
        <taxon>Dyella</taxon>
    </lineage>
</organism>
<keyword evidence="4" id="KW-0472">Membrane</keyword>
<keyword evidence="4" id="KW-1133">Transmembrane helix</keyword>
<gene>
    <name evidence="6" type="ORF">GCM10007898_28700</name>
</gene>
<dbReference type="Proteomes" id="UP001156627">
    <property type="component" value="Unassembled WGS sequence"/>
</dbReference>
<dbReference type="SMART" id="SM00065">
    <property type="entry name" value="GAF"/>
    <property type="match status" value="1"/>
</dbReference>
<keyword evidence="2 3" id="KW-0175">Coiled coil</keyword>
<name>A0ABQ5XE88_9GAMM</name>
<dbReference type="InterPro" id="IPR029016">
    <property type="entry name" value="GAF-like_dom_sf"/>
</dbReference>
<dbReference type="SUPFAM" id="SSF55781">
    <property type="entry name" value="GAF domain-like"/>
    <property type="match status" value="1"/>
</dbReference>
<protein>
    <recommendedName>
        <fullName evidence="5">GAF domain-containing protein</fullName>
    </recommendedName>
</protein>
<feature type="coiled-coil region" evidence="3">
    <location>
        <begin position="434"/>
        <end position="461"/>
    </location>
</feature>
<reference evidence="7" key="1">
    <citation type="journal article" date="2019" name="Int. J. Syst. Evol. Microbiol.">
        <title>The Global Catalogue of Microorganisms (GCM) 10K type strain sequencing project: providing services to taxonomists for standard genome sequencing and annotation.</title>
        <authorList>
            <consortium name="The Broad Institute Genomics Platform"/>
            <consortium name="The Broad Institute Genome Sequencing Center for Infectious Disease"/>
            <person name="Wu L."/>
            <person name="Ma J."/>
        </authorList>
    </citation>
    <scope>NUCLEOTIDE SEQUENCE [LARGE SCALE GENOMIC DNA]</scope>
    <source>
        <strain evidence="7">NBRC 111981</strain>
    </source>
</reference>